<evidence type="ECO:0000313" key="12">
    <source>
        <dbReference type="EMBL" id="KAE8055535.1"/>
    </source>
</evidence>
<dbReference type="Proteomes" id="UP000327013">
    <property type="component" value="Chromosome 5"/>
</dbReference>
<dbReference type="AlphaFoldDB" id="A0A5N6R5Z2"/>
<evidence type="ECO:0000256" key="2">
    <source>
        <dbReference type="ARBA" id="ARBA00009592"/>
    </source>
</evidence>
<keyword evidence="4" id="KW-0433">Leucine-rich repeat</keyword>
<gene>
    <name evidence="12" type="ORF">FH972_012368</name>
</gene>
<dbReference type="EMBL" id="CM017325">
    <property type="protein sequence ID" value="KAE8055535.1"/>
    <property type="molecule type" value="Genomic_DNA"/>
</dbReference>
<sequence length="507" mass="57528">MTSLRLLDISRNRFAGNISSYVIASPTSLEYIDLSYNKFEGLFQFNVFANHSKLKAILLASENNKLEIETEKSVGWDFLFQLKILMPSNCNLNKLTGNIPEFLLDKRELEIIDLSHNKLKGNFPIWLIENNTRLRELNLRDNSFMGKFHLPPDRYKCLLSMDVSNNRLGGQLQENIGKINPYLEYLNLSRNHFEGDPLSSIGDMSRLRSLDLSFNSFSGKVPTELIASCTLLYVLKLCNNQFTGFEHFEWSQIWFLDISNNKLSGIIPIWTGNMTYLETLVVSNNSFEDIMDLSKNSISGTIPHCFHNMSFENILDSDFTYEDYRSKFVPIQVGSTIQRPLELNSGSDSISVEYGQHVEVEFVTKYRSDSYSGGILKYMSGLDLSCNKLTSRIPPEIGELSSIHALNLSYNQLIGSIPQTFSNLALLESLDLSHNNLSGEIPPKLIDLNFMEVFTVAYNNLSGRTPNMKAQFGTFGRSSYEGNPFLCGQPLESCTREDESHRSPTNL</sequence>
<evidence type="ECO:0000256" key="10">
    <source>
        <dbReference type="ARBA" id="ARBA00023180"/>
    </source>
</evidence>
<comment type="subcellular location">
    <subcellularLocation>
        <location evidence="1">Cell membrane</location>
    </subcellularLocation>
    <subcellularLocation>
        <location evidence="11">Endomembrane system</location>
        <topology evidence="11">Single-pass membrane protein</topology>
    </subcellularLocation>
</comment>
<keyword evidence="3" id="KW-1003">Cell membrane</keyword>
<name>A0A5N6R5Z2_9ROSI</name>
<evidence type="ECO:0000256" key="6">
    <source>
        <dbReference type="ARBA" id="ARBA00022729"/>
    </source>
</evidence>
<reference evidence="12 13" key="1">
    <citation type="submission" date="2019-06" db="EMBL/GenBank/DDBJ databases">
        <title>A chromosomal-level reference genome of Carpinus fangiana (Coryloideae, Betulaceae).</title>
        <authorList>
            <person name="Yang X."/>
            <person name="Wang Z."/>
            <person name="Zhang L."/>
            <person name="Hao G."/>
            <person name="Liu J."/>
            <person name="Yang Y."/>
        </authorList>
    </citation>
    <scope>NUCLEOTIDE SEQUENCE [LARGE SCALE GENOMIC DNA]</scope>
    <source>
        <strain evidence="12">Cfa_2016G</strain>
        <tissue evidence="12">Leaf</tissue>
    </source>
</reference>
<evidence type="ECO:0000256" key="3">
    <source>
        <dbReference type="ARBA" id="ARBA00022475"/>
    </source>
</evidence>
<evidence type="ECO:0008006" key="14">
    <source>
        <dbReference type="Google" id="ProtNLM"/>
    </source>
</evidence>
<dbReference type="Pfam" id="PF13855">
    <property type="entry name" value="LRR_8"/>
    <property type="match status" value="1"/>
</dbReference>
<dbReference type="PRINTS" id="PR00019">
    <property type="entry name" value="LEURICHRPT"/>
</dbReference>
<organism evidence="12 13">
    <name type="scientific">Carpinus fangiana</name>
    <dbReference type="NCBI Taxonomy" id="176857"/>
    <lineage>
        <taxon>Eukaryota</taxon>
        <taxon>Viridiplantae</taxon>
        <taxon>Streptophyta</taxon>
        <taxon>Embryophyta</taxon>
        <taxon>Tracheophyta</taxon>
        <taxon>Spermatophyta</taxon>
        <taxon>Magnoliopsida</taxon>
        <taxon>eudicotyledons</taxon>
        <taxon>Gunneridae</taxon>
        <taxon>Pentapetalae</taxon>
        <taxon>rosids</taxon>
        <taxon>fabids</taxon>
        <taxon>Fagales</taxon>
        <taxon>Betulaceae</taxon>
        <taxon>Carpinus</taxon>
    </lineage>
</organism>
<comment type="similarity">
    <text evidence="2">Belongs to the RLP family.</text>
</comment>
<keyword evidence="13" id="KW-1185">Reference proteome</keyword>
<dbReference type="SUPFAM" id="SSF52058">
    <property type="entry name" value="L domain-like"/>
    <property type="match status" value="2"/>
</dbReference>
<evidence type="ECO:0000256" key="7">
    <source>
        <dbReference type="ARBA" id="ARBA00022737"/>
    </source>
</evidence>
<dbReference type="InterPro" id="IPR001611">
    <property type="entry name" value="Leu-rich_rpt"/>
</dbReference>
<dbReference type="Gene3D" id="3.80.10.10">
    <property type="entry name" value="Ribonuclease Inhibitor"/>
    <property type="match status" value="1"/>
</dbReference>
<dbReference type="Pfam" id="PF00560">
    <property type="entry name" value="LRR_1"/>
    <property type="match status" value="5"/>
</dbReference>
<evidence type="ECO:0000256" key="8">
    <source>
        <dbReference type="ARBA" id="ARBA00022989"/>
    </source>
</evidence>
<dbReference type="InterPro" id="IPR051502">
    <property type="entry name" value="RLP_Defense_Trigger"/>
</dbReference>
<dbReference type="GO" id="GO:0012505">
    <property type="term" value="C:endomembrane system"/>
    <property type="evidence" value="ECO:0007669"/>
    <property type="project" value="UniProtKB-SubCell"/>
</dbReference>
<dbReference type="OrthoDB" id="4691307at2759"/>
<dbReference type="PANTHER" id="PTHR48062:SF52">
    <property type="entry name" value="RECEPTOR-LIKE PROTEIN 8-RELATED"/>
    <property type="match status" value="1"/>
</dbReference>
<evidence type="ECO:0000256" key="5">
    <source>
        <dbReference type="ARBA" id="ARBA00022692"/>
    </source>
</evidence>
<keyword evidence="8" id="KW-1133">Transmembrane helix</keyword>
<dbReference type="PANTHER" id="PTHR48062">
    <property type="entry name" value="RECEPTOR-LIKE PROTEIN 14"/>
    <property type="match status" value="1"/>
</dbReference>
<evidence type="ECO:0000313" key="13">
    <source>
        <dbReference type="Proteomes" id="UP000327013"/>
    </source>
</evidence>
<evidence type="ECO:0000256" key="1">
    <source>
        <dbReference type="ARBA" id="ARBA00004236"/>
    </source>
</evidence>
<dbReference type="FunFam" id="3.80.10.10:FF:000213">
    <property type="entry name" value="Tyrosine-sulfated glycopeptide receptor 1"/>
    <property type="match status" value="1"/>
</dbReference>
<keyword evidence="7" id="KW-0677">Repeat</keyword>
<proteinExistence type="inferred from homology"/>
<keyword evidence="10" id="KW-0325">Glycoprotein</keyword>
<protein>
    <recommendedName>
        <fullName evidence="14">Malectin-like domain-containing protein</fullName>
    </recommendedName>
</protein>
<evidence type="ECO:0000256" key="9">
    <source>
        <dbReference type="ARBA" id="ARBA00023136"/>
    </source>
</evidence>
<dbReference type="GO" id="GO:0005886">
    <property type="term" value="C:plasma membrane"/>
    <property type="evidence" value="ECO:0007669"/>
    <property type="project" value="UniProtKB-SubCell"/>
</dbReference>
<evidence type="ECO:0000256" key="4">
    <source>
        <dbReference type="ARBA" id="ARBA00022614"/>
    </source>
</evidence>
<dbReference type="InterPro" id="IPR032675">
    <property type="entry name" value="LRR_dom_sf"/>
</dbReference>
<evidence type="ECO:0000256" key="11">
    <source>
        <dbReference type="ARBA" id="ARBA00037847"/>
    </source>
</evidence>
<keyword evidence="9" id="KW-0472">Membrane</keyword>
<keyword evidence="6" id="KW-0732">Signal</keyword>
<accession>A0A5N6R5Z2</accession>
<keyword evidence="5" id="KW-0812">Transmembrane</keyword>